<sequence length="103" mass="12470">MNQMHKTPHKHLAVRKLCTQTEAQNSVLYNWRQMTQIFANSDSNPVYNIAIAYTYLLALLGDKEWCEEKKIRIKRRVGVMERVRYMKRNNEKERDRNWNRGQD</sequence>
<organism evidence="1 2">
    <name type="scientific">Eumeta variegata</name>
    <name type="common">Bagworm moth</name>
    <name type="synonym">Eumeta japonica</name>
    <dbReference type="NCBI Taxonomy" id="151549"/>
    <lineage>
        <taxon>Eukaryota</taxon>
        <taxon>Metazoa</taxon>
        <taxon>Ecdysozoa</taxon>
        <taxon>Arthropoda</taxon>
        <taxon>Hexapoda</taxon>
        <taxon>Insecta</taxon>
        <taxon>Pterygota</taxon>
        <taxon>Neoptera</taxon>
        <taxon>Endopterygota</taxon>
        <taxon>Lepidoptera</taxon>
        <taxon>Glossata</taxon>
        <taxon>Ditrysia</taxon>
        <taxon>Tineoidea</taxon>
        <taxon>Psychidae</taxon>
        <taxon>Oiketicinae</taxon>
        <taxon>Eumeta</taxon>
    </lineage>
</organism>
<protein>
    <submittedName>
        <fullName evidence="1">Uncharacterized protein</fullName>
    </submittedName>
</protein>
<name>A0A4C1Z7T0_EUMVA</name>
<dbReference type="EMBL" id="BGZK01001705">
    <property type="protein sequence ID" value="GBP84901.1"/>
    <property type="molecule type" value="Genomic_DNA"/>
</dbReference>
<evidence type="ECO:0000313" key="2">
    <source>
        <dbReference type="Proteomes" id="UP000299102"/>
    </source>
</evidence>
<keyword evidence="2" id="KW-1185">Reference proteome</keyword>
<dbReference type="Proteomes" id="UP000299102">
    <property type="component" value="Unassembled WGS sequence"/>
</dbReference>
<comment type="caution">
    <text evidence="1">The sequence shown here is derived from an EMBL/GenBank/DDBJ whole genome shotgun (WGS) entry which is preliminary data.</text>
</comment>
<gene>
    <name evidence="1" type="ORF">EVAR_60702_1</name>
</gene>
<dbReference type="AlphaFoldDB" id="A0A4C1Z7T0"/>
<evidence type="ECO:0000313" key="1">
    <source>
        <dbReference type="EMBL" id="GBP84901.1"/>
    </source>
</evidence>
<proteinExistence type="predicted"/>
<reference evidence="1 2" key="1">
    <citation type="journal article" date="2019" name="Commun. Biol.">
        <title>The bagworm genome reveals a unique fibroin gene that provides high tensile strength.</title>
        <authorList>
            <person name="Kono N."/>
            <person name="Nakamura H."/>
            <person name="Ohtoshi R."/>
            <person name="Tomita M."/>
            <person name="Numata K."/>
            <person name="Arakawa K."/>
        </authorList>
    </citation>
    <scope>NUCLEOTIDE SEQUENCE [LARGE SCALE GENOMIC DNA]</scope>
</reference>
<accession>A0A4C1Z7T0</accession>